<dbReference type="EMBL" id="ML978193">
    <property type="protein sequence ID" value="KAF2030155.1"/>
    <property type="molecule type" value="Genomic_DNA"/>
</dbReference>
<keyword evidence="1" id="KW-0547">Nucleotide-binding</keyword>
<evidence type="ECO:0000256" key="2">
    <source>
        <dbReference type="ARBA" id="ARBA00022801"/>
    </source>
</evidence>
<gene>
    <name evidence="6" type="ORF">EK21DRAFT_89216</name>
</gene>
<feature type="region of interest" description="Disordered" evidence="4">
    <location>
        <begin position="1"/>
        <end position="29"/>
    </location>
</feature>
<dbReference type="InterPro" id="IPR038718">
    <property type="entry name" value="SNF2-like_sf"/>
</dbReference>
<dbReference type="InterPro" id="IPR027417">
    <property type="entry name" value="P-loop_NTPase"/>
</dbReference>
<feature type="domain" description="SNF2 N-terminal" evidence="5">
    <location>
        <begin position="87"/>
        <end position="289"/>
    </location>
</feature>
<keyword evidence="3" id="KW-0067">ATP-binding</keyword>
<evidence type="ECO:0000259" key="5">
    <source>
        <dbReference type="Pfam" id="PF00176"/>
    </source>
</evidence>
<evidence type="ECO:0000313" key="6">
    <source>
        <dbReference type="EMBL" id="KAF2030155.1"/>
    </source>
</evidence>
<evidence type="ECO:0000256" key="3">
    <source>
        <dbReference type="ARBA" id="ARBA00022840"/>
    </source>
</evidence>
<dbReference type="GO" id="GO:0005524">
    <property type="term" value="F:ATP binding"/>
    <property type="evidence" value="ECO:0007669"/>
    <property type="project" value="UniProtKB-KW"/>
</dbReference>
<dbReference type="GO" id="GO:0008094">
    <property type="term" value="F:ATP-dependent activity, acting on DNA"/>
    <property type="evidence" value="ECO:0007669"/>
    <property type="project" value="TreeGrafter"/>
</dbReference>
<dbReference type="AlphaFoldDB" id="A0A9P4HAP9"/>
<name>A0A9P4HAP9_9PLEO</name>
<dbReference type="Proteomes" id="UP000799777">
    <property type="component" value="Unassembled WGS sequence"/>
</dbReference>
<dbReference type="OrthoDB" id="5383027at2759"/>
<dbReference type="GO" id="GO:0006281">
    <property type="term" value="P:DNA repair"/>
    <property type="evidence" value="ECO:0007669"/>
    <property type="project" value="TreeGrafter"/>
</dbReference>
<dbReference type="InterPro" id="IPR000330">
    <property type="entry name" value="SNF2_N"/>
</dbReference>
<dbReference type="SUPFAM" id="SSF52540">
    <property type="entry name" value="P-loop containing nucleoside triphosphate hydrolases"/>
    <property type="match status" value="2"/>
</dbReference>
<dbReference type="Pfam" id="PF00176">
    <property type="entry name" value="SNF2-rel_dom"/>
    <property type="match status" value="1"/>
</dbReference>
<keyword evidence="7" id="KW-1185">Reference proteome</keyword>
<evidence type="ECO:0000313" key="7">
    <source>
        <dbReference type="Proteomes" id="UP000799777"/>
    </source>
</evidence>
<dbReference type="Gene3D" id="3.40.50.300">
    <property type="entry name" value="P-loop containing nucleotide triphosphate hydrolases"/>
    <property type="match status" value="1"/>
</dbReference>
<evidence type="ECO:0000256" key="4">
    <source>
        <dbReference type="SAM" id="MobiDB-lite"/>
    </source>
</evidence>
<sequence>MSSLNQSLSTGKDTSADDASELDGPPLTSLKLITKKEVDEYHERNKWVDNPAYQPQNHEEACDGLGIANPDQPRMNGLLGTLTFDAHQPTGIWTMVGFEDSCVGGGLNGEDVGLGKTVEVIGLLLFRSNQRCEQIKRGDTVPKALPSILVMPPNLIPQWRDEIQKFTDRLTTVVYYGAARNGTVWFQQRRNADKDLTKKAAERQLAEEFYVYTEVYTECPHQLSGLFDRVILDEGHEVRHESEEIGTTVVNLKGRYRHIITVTPAFNNLQEFSGLMVFLQNPKLHDAAYLESFRFTAAEISGVNTSKKGTGIAPLDAVLWQFNPYEVTDDHPKAPLKYCKKTKNAKSVEWNTTTYRKLCLLSSWLGFLYLLNYKASKLSSLRKKKDALTILRDLRTFQKRKGIPDGQQIPVNASADRKDVQQILRYHCTGSPKLRVLLIILAELVVLREEKVLIWVNTPAQSEWLFHVLRFCGIDAAQLRTDLRQREQDNLLYKFNIEFQAGRRPHLLIMCRTTIEFEPPSNEAVRVQEVGRVKRKGCYSSWVRHISLPTKDSFNTKQDSQAILKNLPNLLTQLDMEVWGKKDDTDNDHELGDFVLFDDKLYPVDAEEVQGKKLDVLDADNLLYHISMQLLGRKAAAEDKRGKYEEFAEMSPLWE</sequence>
<proteinExistence type="predicted"/>
<dbReference type="PANTHER" id="PTHR45626">
    <property type="entry name" value="TRANSCRIPTION TERMINATION FACTOR 2-RELATED"/>
    <property type="match status" value="1"/>
</dbReference>
<evidence type="ECO:0000256" key="1">
    <source>
        <dbReference type="ARBA" id="ARBA00022741"/>
    </source>
</evidence>
<protein>
    <recommendedName>
        <fullName evidence="5">SNF2 N-terminal domain-containing protein</fullName>
    </recommendedName>
</protein>
<dbReference type="InterPro" id="IPR050628">
    <property type="entry name" value="SNF2_RAD54_helicase_TF"/>
</dbReference>
<accession>A0A9P4HAP9</accession>
<dbReference type="GO" id="GO:0016787">
    <property type="term" value="F:hydrolase activity"/>
    <property type="evidence" value="ECO:0007669"/>
    <property type="project" value="UniProtKB-KW"/>
</dbReference>
<keyword evidence="2" id="KW-0378">Hydrolase</keyword>
<organism evidence="6 7">
    <name type="scientific">Setomelanomma holmii</name>
    <dbReference type="NCBI Taxonomy" id="210430"/>
    <lineage>
        <taxon>Eukaryota</taxon>
        <taxon>Fungi</taxon>
        <taxon>Dikarya</taxon>
        <taxon>Ascomycota</taxon>
        <taxon>Pezizomycotina</taxon>
        <taxon>Dothideomycetes</taxon>
        <taxon>Pleosporomycetidae</taxon>
        <taxon>Pleosporales</taxon>
        <taxon>Pleosporineae</taxon>
        <taxon>Phaeosphaeriaceae</taxon>
        <taxon>Setomelanomma</taxon>
    </lineage>
</organism>
<feature type="compositionally biased region" description="Polar residues" evidence="4">
    <location>
        <begin position="1"/>
        <end position="13"/>
    </location>
</feature>
<reference evidence="6" key="1">
    <citation type="journal article" date="2020" name="Stud. Mycol.">
        <title>101 Dothideomycetes genomes: a test case for predicting lifestyles and emergence of pathogens.</title>
        <authorList>
            <person name="Haridas S."/>
            <person name="Albert R."/>
            <person name="Binder M."/>
            <person name="Bloem J."/>
            <person name="Labutti K."/>
            <person name="Salamov A."/>
            <person name="Andreopoulos B."/>
            <person name="Baker S."/>
            <person name="Barry K."/>
            <person name="Bills G."/>
            <person name="Bluhm B."/>
            <person name="Cannon C."/>
            <person name="Castanera R."/>
            <person name="Culley D."/>
            <person name="Daum C."/>
            <person name="Ezra D."/>
            <person name="Gonzalez J."/>
            <person name="Henrissat B."/>
            <person name="Kuo A."/>
            <person name="Liang C."/>
            <person name="Lipzen A."/>
            <person name="Lutzoni F."/>
            <person name="Magnuson J."/>
            <person name="Mondo S."/>
            <person name="Nolan M."/>
            <person name="Ohm R."/>
            <person name="Pangilinan J."/>
            <person name="Park H.-J."/>
            <person name="Ramirez L."/>
            <person name="Alfaro M."/>
            <person name="Sun H."/>
            <person name="Tritt A."/>
            <person name="Yoshinaga Y."/>
            <person name="Zwiers L.-H."/>
            <person name="Turgeon B."/>
            <person name="Goodwin S."/>
            <person name="Spatafora J."/>
            <person name="Crous P."/>
            <person name="Grigoriev I."/>
        </authorList>
    </citation>
    <scope>NUCLEOTIDE SEQUENCE</scope>
    <source>
        <strain evidence="6">CBS 110217</strain>
    </source>
</reference>
<comment type="caution">
    <text evidence="6">The sequence shown here is derived from an EMBL/GenBank/DDBJ whole genome shotgun (WGS) entry which is preliminary data.</text>
</comment>
<dbReference type="Gene3D" id="3.40.50.10810">
    <property type="entry name" value="Tandem AAA-ATPase domain"/>
    <property type="match status" value="1"/>
</dbReference>
<dbReference type="GO" id="GO:0005634">
    <property type="term" value="C:nucleus"/>
    <property type="evidence" value="ECO:0007669"/>
    <property type="project" value="TreeGrafter"/>
</dbReference>